<keyword evidence="7" id="KW-1185">Reference proteome</keyword>
<dbReference type="InterPro" id="IPR055178">
    <property type="entry name" value="RsdA/BaiN/AoA(So)-like_dom"/>
</dbReference>
<dbReference type="Pfam" id="PF22780">
    <property type="entry name" value="HI0933_like_1st"/>
    <property type="match status" value="1"/>
</dbReference>
<sequence length="420" mass="45086">MRTVAVIGGGASGMMAAITAASEGACVILLEQKDRIGKKILSTGNGRCNFTNIRQEPICYHSDQPAFPWGIVEKFDARLSISFFLSLGVYSKNRNGYIYPNSDQASAVLDALRMELDRLGVEVAVGVKCTQIRPGKKQFSIETDNKTVRADRVILCAGSKAAPSTGSDGSGYDLAKQLGHRMVPVLPALVQLQCEGGFFKGIAGVRADGEVSVWSDGECVARDRGEIQLAAYGISGIPVFQVSRYASRLLYEKREVTAVLDFFPDFTLDQTEAFLKARANTRPEKPASMFLIGLFHKKLSDLWIKMSGISREKSAGDLTEVEIGRLAGLIKNFRVRVTGTNSFEQAQVCCGGIDTRDVNPETLESLIVPGLYFAGEILDVDGMCGGYNLQWAWASGHAAGKAAAGDRGGAAASGVSAMSR</sequence>
<dbReference type="PANTHER" id="PTHR42887:SF2">
    <property type="entry name" value="OS12G0638800 PROTEIN"/>
    <property type="match status" value="1"/>
</dbReference>
<evidence type="ECO:0000313" key="6">
    <source>
        <dbReference type="EMBL" id="MCC2253205.1"/>
    </source>
</evidence>
<evidence type="ECO:0000256" key="2">
    <source>
        <dbReference type="ARBA" id="ARBA00022630"/>
    </source>
</evidence>
<name>A0ABS8FT39_9FIRM</name>
<dbReference type="InterPro" id="IPR057661">
    <property type="entry name" value="RsdA/BaiN/AoA(So)_Rossmann"/>
</dbReference>
<dbReference type="Proteomes" id="UP001198151">
    <property type="component" value="Unassembled WGS sequence"/>
</dbReference>
<evidence type="ECO:0000256" key="1">
    <source>
        <dbReference type="ARBA" id="ARBA00001974"/>
    </source>
</evidence>
<dbReference type="NCBIfam" id="TIGR00275">
    <property type="entry name" value="aminoacetone oxidase family FAD-binding enzyme"/>
    <property type="match status" value="1"/>
</dbReference>
<dbReference type="SUPFAM" id="SSF160996">
    <property type="entry name" value="HI0933 insert domain-like"/>
    <property type="match status" value="1"/>
</dbReference>
<dbReference type="PRINTS" id="PR00368">
    <property type="entry name" value="FADPNR"/>
</dbReference>
<dbReference type="RefSeq" id="WP_227706360.1">
    <property type="nucleotide sequence ID" value="NZ_JAJEQX010000002.1"/>
</dbReference>
<dbReference type="InterPro" id="IPR023166">
    <property type="entry name" value="BaiN-like_dom_sf"/>
</dbReference>
<dbReference type="SUPFAM" id="SSF51905">
    <property type="entry name" value="FAD/NAD(P)-binding domain"/>
    <property type="match status" value="1"/>
</dbReference>
<keyword evidence="2" id="KW-0285">Flavoprotein</keyword>
<comment type="caution">
    <text evidence="6">The sequence shown here is derived from an EMBL/GenBank/DDBJ whole genome shotgun (WGS) entry which is preliminary data.</text>
</comment>
<comment type="cofactor">
    <cofactor evidence="1">
        <name>FAD</name>
        <dbReference type="ChEBI" id="CHEBI:57692"/>
    </cofactor>
</comment>
<dbReference type="Gene3D" id="3.50.50.60">
    <property type="entry name" value="FAD/NAD(P)-binding domain"/>
    <property type="match status" value="1"/>
</dbReference>
<dbReference type="InterPro" id="IPR004792">
    <property type="entry name" value="BaiN-like"/>
</dbReference>
<dbReference type="PANTHER" id="PTHR42887">
    <property type="entry name" value="OS12G0638800 PROTEIN"/>
    <property type="match status" value="1"/>
</dbReference>
<dbReference type="Pfam" id="PF03486">
    <property type="entry name" value="HI0933_like"/>
    <property type="match status" value="1"/>
</dbReference>
<feature type="domain" description="RsdA/BaiN/AoA(So)-like Rossmann fold-like" evidence="4">
    <location>
        <begin position="3"/>
        <end position="401"/>
    </location>
</feature>
<gene>
    <name evidence="6" type="ORF">LKD70_01900</name>
</gene>
<feature type="domain" description="RsdA/BaiN/AoA(So)-like insert" evidence="5">
    <location>
        <begin position="187"/>
        <end position="348"/>
    </location>
</feature>
<accession>A0ABS8FT39</accession>
<keyword evidence="3" id="KW-0274">FAD</keyword>
<evidence type="ECO:0000259" key="4">
    <source>
        <dbReference type="Pfam" id="PF03486"/>
    </source>
</evidence>
<organism evidence="6 7">
    <name type="scientific">Ruminococcus turbiniformis</name>
    <dbReference type="NCBI Taxonomy" id="2881258"/>
    <lineage>
        <taxon>Bacteria</taxon>
        <taxon>Bacillati</taxon>
        <taxon>Bacillota</taxon>
        <taxon>Clostridia</taxon>
        <taxon>Eubacteriales</taxon>
        <taxon>Oscillospiraceae</taxon>
        <taxon>Ruminococcus</taxon>
    </lineage>
</organism>
<evidence type="ECO:0000256" key="3">
    <source>
        <dbReference type="ARBA" id="ARBA00022827"/>
    </source>
</evidence>
<dbReference type="PRINTS" id="PR00411">
    <property type="entry name" value="PNDRDTASEI"/>
</dbReference>
<dbReference type="Gene3D" id="2.40.30.10">
    <property type="entry name" value="Translation factors"/>
    <property type="match status" value="1"/>
</dbReference>
<reference evidence="6 7" key="1">
    <citation type="submission" date="2021-10" db="EMBL/GenBank/DDBJ databases">
        <title>Anaerobic single-cell dispensing facilitates the cultivation of human gut bacteria.</title>
        <authorList>
            <person name="Afrizal A."/>
        </authorList>
    </citation>
    <scope>NUCLEOTIDE SEQUENCE [LARGE SCALE GENOMIC DNA]</scope>
    <source>
        <strain evidence="6 7">CLA-AA-H200</strain>
    </source>
</reference>
<protein>
    <submittedName>
        <fullName evidence="6">NAD(P)/FAD-dependent oxidoreductase</fullName>
    </submittedName>
</protein>
<evidence type="ECO:0000259" key="5">
    <source>
        <dbReference type="Pfam" id="PF22780"/>
    </source>
</evidence>
<dbReference type="Gene3D" id="1.10.8.260">
    <property type="entry name" value="HI0933 insert domain-like"/>
    <property type="match status" value="1"/>
</dbReference>
<dbReference type="EMBL" id="JAJEQX010000002">
    <property type="protein sequence ID" value="MCC2253205.1"/>
    <property type="molecule type" value="Genomic_DNA"/>
</dbReference>
<evidence type="ECO:0000313" key="7">
    <source>
        <dbReference type="Proteomes" id="UP001198151"/>
    </source>
</evidence>
<proteinExistence type="predicted"/>
<dbReference type="InterPro" id="IPR036188">
    <property type="entry name" value="FAD/NAD-bd_sf"/>
</dbReference>